<feature type="domain" description="ORF6C" evidence="1">
    <location>
        <begin position="126"/>
        <end position="222"/>
    </location>
</feature>
<gene>
    <name evidence="2" type="ORF">COF81_19760</name>
</gene>
<reference evidence="2 3" key="1">
    <citation type="submission" date="2017-09" db="EMBL/GenBank/DDBJ databases">
        <title>Large-scale bioinformatics analysis of Bacillus genomes uncovers conserved roles of natural products in bacterial physiology.</title>
        <authorList>
            <consortium name="Agbiome Team Llc"/>
            <person name="Bleich R.M."/>
            <person name="Grubbs K.J."/>
            <person name="Santa Maria K.C."/>
            <person name="Allen S.E."/>
            <person name="Farag S."/>
            <person name="Shank E.A."/>
            <person name="Bowers A."/>
        </authorList>
    </citation>
    <scope>NUCLEOTIDE SEQUENCE [LARGE SCALE GENOMIC DNA]</scope>
    <source>
        <strain evidence="2 3">AFS037265</strain>
    </source>
</reference>
<dbReference type="Pfam" id="PF10552">
    <property type="entry name" value="ORF6C"/>
    <property type="match status" value="1"/>
</dbReference>
<dbReference type="Proteomes" id="UP000221918">
    <property type="component" value="Unassembled WGS sequence"/>
</dbReference>
<organism evidence="2 3">
    <name type="scientific">Bacillus pseudomycoides</name>
    <dbReference type="NCBI Taxonomy" id="64104"/>
    <lineage>
        <taxon>Bacteria</taxon>
        <taxon>Bacillati</taxon>
        <taxon>Bacillota</taxon>
        <taxon>Bacilli</taxon>
        <taxon>Bacillales</taxon>
        <taxon>Bacillaceae</taxon>
        <taxon>Bacillus</taxon>
        <taxon>Bacillus cereus group</taxon>
    </lineage>
</organism>
<evidence type="ECO:0000313" key="2">
    <source>
        <dbReference type="EMBL" id="PHE92495.1"/>
    </source>
</evidence>
<dbReference type="AlphaFoldDB" id="A0ABD6T5B1"/>
<dbReference type="NCBIfam" id="TIGR02681">
    <property type="entry name" value="phage_pRha"/>
    <property type="match status" value="1"/>
</dbReference>
<dbReference type="EMBL" id="NUTL01000086">
    <property type="protein sequence ID" value="PHE92495.1"/>
    <property type="molecule type" value="Genomic_DNA"/>
</dbReference>
<name>A0ABD6T5B1_9BACI</name>
<accession>A0ABD6T5B1</accession>
<dbReference type="InterPro" id="IPR014054">
    <property type="entry name" value="Phage_regulatory_Rha"/>
</dbReference>
<proteinExistence type="predicted"/>
<protein>
    <submittedName>
        <fullName evidence="2">Rha family transcriptional regulator</fullName>
    </submittedName>
</protein>
<dbReference type="Pfam" id="PF09669">
    <property type="entry name" value="Phage_pRha"/>
    <property type="match status" value="1"/>
</dbReference>
<dbReference type="RefSeq" id="WP_098803234.1">
    <property type="nucleotide sequence ID" value="NZ_NUTL01000086.1"/>
</dbReference>
<evidence type="ECO:0000259" key="1">
    <source>
        <dbReference type="Pfam" id="PF10552"/>
    </source>
</evidence>
<comment type="caution">
    <text evidence="2">The sequence shown here is derived from an EMBL/GenBank/DDBJ whole genome shotgun (WGS) entry which is preliminary data.</text>
</comment>
<sequence>MNQLKVVQHPVSRLVFTEGNEVVTDSTIVSEIFNKRHADVLKSIETLSCTKEFSERNFSLAEYRDAQGKPRPKYLLKRDGLMFLVMGYTGEKAAQMKESFINEFNRMEQHIKQQVSPLQMINIMTTEMMNHGDRLGKLEQTVNDRMTVDYSQQLSIKNAVGRRVYKLWEDGTINQAVHDNKKKLFSAIWKDVKAVFAVNSYCNIRQKDFDEAISYINAWRPRLV</sequence>
<dbReference type="InterPro" id="IPR018878">
    <property type="entry name" value="ORF6C_dom"/>
</dbReference>
<evidence type="ECO:0000313" key="3">
    <source>
        <dbReference type="Proteomes" id="UP000221918"/>
    </source>
</evidence>